<evidence type="ECO:0000313" key="3">
    <source>
        <dbReference type="Proteomes" id="UP000002218"/>
    </source>
</evidence>
<dbReference type="InParanoid" id="C8X8I6"/>
<feature type="region of interest" description="Disordered" evidence="1">
    <location>
        <begin position="429"/>
        <end position="456"/>
    </location>
</feature>
<dbReference type="eggNOG" id="ENOG5033UM4">
    <property type="taxonomic scope" value="Bacteria"/>
</dbReference>
<keyword evidence="3" id="KW-1185">Reference proteome</keyword>
<reference evidence="3" key="1">
    <citation type="submission" date="2009-09" db="EMBL/GenBank/DDBJ databases">
        <title>The complete genome of Nakamurella multipartita DSM 44233.</title>
        <authorList>
            <consortium name="US DOE Joint Genome Institute (JGI-PGF)"/>
            <person name="Lucas S."/>
            <person name="Copeland A."/>
            <person name="Lapidus A."/>
            <person name="Glavina del Rio T."/>
            <person name="Dalin E."/>
            <person name="Tice H."/>
            <person name="Bruce D."/>
            <person name="Goodwin L."/>
            <person name="Pitluck S."/>
            <person name="Kyrpides N."/>
            <person name="Mavromatis K."/>
            <person name="Ivanova N."/>
            <person name="Ovchinnikova G."/>
            <person name="Sims D."/>
            <person name="Meincke L."/>
            <person name="Brettin T."/>
            <person name="Detter J.C."/>
            <person name="Han C."/>
            <person name="Larimer F."/>
            <person name="Land M."/>
            <person name="Hauser L."/>
            <person name="Markowitz V."/>
            <person name="Cheng J.-F."/>
            <person name="Hugenholtz P."/>
            <person name="Woyke T."/>
            <person name="Wu D."/>
            <person name="Klenk H.-P."/>
            <person name="Eisen J.A."/>
        </authorList>
    </citation>
    <scope>NUCLEOTIDE SEQUENCE [LARGE SCALE GENOMIC DNA]</scope>
    <source>
        <strain evidence="3">ATCC 700099 / DSM 44233 / CIP 104796 / JCM 9543 / NBRC 105858 / Y-104</strain>
    </source>
</reference>
<gene>
    <name evidence="2" type="ordered locus">Namu_2695</name>
</gene>
<proteinExistence type="predicted"/>
<dbReference type="OrthoDB" id="3243382at2"/>
<dbReference type="KEGG" id="nml:Namu_2695"/>
<sequence>MTRRTDLPVATPMRGVTDLPPPIPFDTLRSRCPAAGFTAAHRADPYYHGLWMGGAQTSWLTRGAMWRMERDGIGVRPNAETGYRPTLARQELWTNRRDARLAAAGAVHLWRTLTAQQLAAVTGNRATAREDFMAPAFHAGLVERGTFMHELAGPQPARHNRLYRPGTVEAFDKFADELDYHERIGVTAGQPWTGGGQYDRHNVLATELALRVAEYCDVGTVLGELLGRLDLLSTDTRRTEHSTADAVLVRPDGHRIAIELTASYGENTGRKIDKWARILSEVDTRRVGLSVVFVEAVNPDRPRKKVTAAYRALRSAVGRAALGTPDAVRRGVPQRMAVARWQEWFPAARSCSTAFLTLAASRPTGPHTQRWQLVNLLDPFDLEFAPADPDAGQSLIRNSRHLLGVPAWMRENPPPGFYSSALLAHGGVADPIDPAPRETVRAARRDCRSAAGQLAE</sequence>
<dbReference type="RefSeq" id="WP_015747920.1">
    <property type="nucleotide sequence ID" value="NC_013235.1"/>
</dbReference>
<evidence type="ECO:0000313" key="2">
    <source>
        <dbReference type="EMBL" id="ACV79041.1"/>
    </source>
</evidence>
<dbReference type="STRING" id="479431.Namu_2695"/>
<protein>
    <submittedName>
        <fullName evidence="2">Uncharacterized protein</fullName>
    </submittedName>
</protein>
<reference evidence="2 3" key="2">
    <citation type="journal article" date="2010" name="Stand. Genomic Sci.">
        <title>Complete genome sequence of Nakamurella multipartita type strain (Y-104).</title>
        <authorList>
            <person name="Tice H."/>
            <person name="Mayilraj S."/>
            <person name="Sims D."/>
            <person name="Lapidus A."/>
            <person name="Nolan M."/>
            <person name="Lucas S."/>
            <person name="Glavina Del Rio T."/>
            <person name="Copeland A."/>
            <person name="Cheng J.F."/>
            <person name="Meincke L."/>
            <person name="Bruce D."/>
            <person name="Goodwin L."/>
            <person name="Pitluck S."/>
            <person name="Ivanova N."/>
            <person name="Mavromatis K."/>
            <person name="Ovchinnikova G."/>
            <person name="Pati A."/>
            <person name="Chen A."/>
            <person name="Palaniappan K."/>
            <person name="Land M."/>
            <person name="Hauser L."/>
            <person name="Chang Y.J."/>
            <person name="Jeffries C.D."/>
            <person name="Detter J.C."/>
            <person name="Brettin T."/>
            <person name="Rohde M."/>
            <person name="Goker M."/>
            <person name="Bristow J."/>
            <person name="Eisen J.A."/>
            <person name="Markowitz V."/>
            <person name="Hugenholtz P."/>
            <person name="Kyrpides N.C."/>
            <person name="Klenk H.P."/>
            <person name="Chen F."/>
        </authorList>
    </citation>
    <scope>NUCLEOTIDE SEQUENCE [LARGE SCALE GENOMIC DNA]</scope>
    <source>
        <strain evidence="3">ATCC 700099 / DSM 44233 / CIP 104796 / JCM 9543 / NBRC 105858 / Y-104</strain>
    </source>
</reference>
<organism evidence="2 3">
    <name type="scientific">Nakamurella multipartita (strain ATCC 700099 / DSM 44233 / CIP 104796 / JCM 9543 / NBRC 105858 / Y-104)</name>
    <name type="common">Microsphaera multipartita</name>
    <dbReference type="NCBI Taxonomy" id="479431"/>
    <lineage>
        <taxon>Bacteria</taxon>
        <taxon>Bacillati</taxon>
        <taxon>Actinomycetota</taxon>
        <taxon>Actinomycetes</taxon>
        <taxon>Nakamurellales</taxon>
        <taxon>Nakamurellaceae</taxon>
        <taxon>Nakamurella</taxon>
    </lineage>
</organism>
<evidence type="ECO:0000256" key="1">
    <source>
        <dbReference type="SAM" id="MobiDB-lite"/>
    </source>
</evidence>
<dbReference type="EMBL" id="CP001737">
    <property type="protein sequence ID" value="ACV79041.1"/>
    <property type="molecule type" value="Genomic_DNA"/>
</dbReference>
<dbReference type="AlphaFoldDB" id="C8X8I6"/>
<dbReference type="HOGENOM" id="CLU_603842_0_0_11"/>
<feature type="compositionally biased region" description="Basic and acidic residues" evidence="1">
    <location>
        <begin position="435"/>
        <end position="448"/>
    </location>
</feature>
<dbReference type="Proteomes" id="UP000002218">
    <property type="component" value="Chromosome"/>
</dbReference>
<accession>C8X8I6</accession>
<name>C8X8I6_NAKMY</name>